<evidence type="ECO:0000313" key="6">
    <source>
        <dbReference type="Proteomes" id="UP001596147"/>
    </source>
</evidence>
<evidence type="ECO:0000259" key="3">
    <source>
        <dbReference type="Pfam" id="PF10079"/>
    </source>
</evidence>
<comment type="function">
    <text evidence="2">Involved in bacillithiol (BSH) biosynthesis. May catalyze the last step of the pathway, the addition of cysteine to glucosamine malate (GlcN-Mal) to generate BSH.</text>
</comment>
<dbReference type="PIRSF" id="PIRSF012535">
    <property type="entry name" value="UCP012535"/>
    <property type="match status" value="1"/>
</dbReference>
<evidence type="ECO:0000259" key="4">
    <source>
        <dbReference type="Pfam" id="PF24850"/>
    </source>
</evidence>
<feature type="domain" description="Bacillithiol biosynthesis BshC C-terminal coiled-coil" evidence="4">
    <location>
        <begin position="384"/>
        <end position="543"/>
    </location>
</feature>
<protein>
    <recommendedName>
        <fullName evidence="2">Putative cysteine ligase BshC</fullName>
        <ecNumber evidence="2">6.-.-.-</ecNumber>
    </recommendedName>
</protein>
<name>A0ABW0LDD1_9BACI</name>
<organism evidence="5 6">
    <name type="scientific">Lederbergia graminis</name>
    <dbReference type="NCBI Taxonomy" id="735518"/>
    <lineage>
        <taxon>Bacteria</taxon>
        <taxon>Bacillati</taxon>
        <taxon>Bacillota</taxon>
        <taxon>Bacilli</taxon>
        <taxon>Bacillales</taxon>
        <taxon>Bacillaceae</taxon>
        <taxon>Lederbergia</taxon>
    </lineage>
</organism>
<dbReference type="Pfam" id="PF10079">
    <property type="entry name" value="Rossmann-like_BshC"/>
    <property type="match status" value="1"/>
</dbReference>
<dbReference type="InterPro" id="IPR011199">
    <property type="entry name" value="Bacillithiol_biosynth_BshC"/>
</dbReference>
<comment type="caution">
    <text evidence="5">The sequence shown here is derived from an EMBL/GenBank/DDBJ whole genome shotgun (WGS) entry which is preliminary data.</text>
</comment>
<feature type="domain" description="Bacillithiol biosynthesis BshC N-terminal Rossmann-like" evidence="3">
    <location>
        <begin position="1"/>
        <end position="382"/>
    </location>
</feature>
<keyword evidence="6" id="KW-1185">Reference proteome</keyword>
<dbReference type="InterPro" id="IPR055399">
    <property type="entry name" value="CC_BshC"/>
</dbReference>
<dbReference type="RefSeq" id="WP_382347844.1">
    <property type="nucleotide sequence ID" value="NZ_JBHSMC010000001.1"/>
</dbReference>
<dbReference type="InterPro" id="IPR055398">
    <property type="entry name" value="Rossmann-like_BshC"/>
</dbReference>
<keyword evidence="1 2" id="KW-0436">Ligase</keyword>
<comment type="similarity">
    <text evidence="2">Belongs to the BshC family.</text>
</comment>
<evidence type="ECO:0000256" key="2">
    <source>
        <dbReference type="HAMAP-Rule" id="MF_01867"/>
    </source>
</evidence>
<dbReference type="EC" id="6.-.-.-" evidence="2"/>
<accession>A0ABW0LDD1</accession>
<sequence length="543" mass="63632">MEFESMVIPAMNDFASLYIEQKEPVRGFFHYDITENTVFEKRYQDVMNRKYNRADLAECIKAYMLKFPQSEQTKNSLKKLQLHNSSVVIGGQQAGLLTGPLYTIHKVISIIKLAEHQEKKLGTPVIPVFWIAGEDHDVLEVNHVYVEAGQSMKKMSYQEVNVNEKRMTSDISFNKDEMKKWIDSIFMHFGERKYTKELLSFIDEVLQSSHTITDLFSYIIMELFKDYGLLIMDAADPNIRKLEQSYFEQLINENTQITNAVLQQQDIITGHGFKKAIEIDADCANIFYYKNNERLLLNYDPLEDMFVEKKGNFQIERRLLLEELNSSPEKFSNNVVTRPVMQEFVFPSLAFIAGPGEIAYWGELKQVFEHLGIQMPPIIPRLNMTFVEAVVERDVNELELDLKNVLKNGVNSSLQDFLDSERDQELISKLDEIASYLKAEYNDIFSRLEESDRGLLPLAKKNLNFHLLQLEFLERKSNYNMEQKFQATLDKYKKVERHLYPNGIPQERIWNIFYYLNEYGLSFIDQLMMENFEFDGKHKVIKI</sequence>
<dbReference type="HAMAP" id="MF_01867">
    <property type="entry name" value="BshC"/>
    <property type="match status" value="1"/>
</dbReference>
<reference evidence="6" key="1">
    <citation type="journal article" date="2019" name="Int. J. Syst. Evol. Microbiol.">
        <title>The Global Catalogue of Microorganisms (GCM) 10K type strain sequencing project: providing services to taxonomists for standard genome sequencing and annotation.</title>
        <authorList>
            <consortium name="The Broad Institute Genomics Platform"/>
            <consortium name="The Broad Institute Genome Sequencing Center for Infectious Disease"/>
            <person name="Wu L."/>
            <person name="Ma J."/>
        </authorList>
    </citation>
    <scope>NUCLEOTIDE SEQUENCE [LARGE SCALE GENOMIC DNA]</scope>
    <source>
        <strain evidence="6">CGMCC 1.12237</strain>
    </source>
</reference>
<proteinExistence type="inferred from homology"/>
<dbReference type="Pfam" id="PF24850">
    <property type="entry name" value="CC_BshC"/>
    <property type="match status" value="1"/>
</dbReference>
<gene>
    <name evidence="2 5" type="primary">bshC</name>
    <name evidence="5" type="ORF">ACFPM4_03720</name>
</gene>
<dbReference type="NCBIfam" id="TIGR03998">
    <property type="entry name" value="thiol_BshC"/>
    <property type="match status" value="1"/>
</dbReference>
<dbReference type="Proteomes" id="UP001596147">
    <property type="component" value="Unassembled WGS sequence"/>
</dbReference>
<dbReference type="EMBL" id="JBHSMC010000001">
    <property type="protein sequence ID" value="MFC5463864.1"/>
    <property type="molecule type" value="Genomic_DNA"/>
</dbReference>
<evidence type="ECO:0000313" key="5">
    <source>
        <dbReference type="EMBL" id="MFC5463864.1"/>
    </source>
</evidence>
<evidence type="ECO:0000256" key="1">
    <source>
        <dbReference type="ARBA" id="ARBA00022598"/>
    </source>
</evidence>